<dbReference type="Proteomes" id="UP001183414">
    <property type="component" value="Unassembled WGS sequence"/>
</dbReference>
<name>A0ABU2NJP8_9ACTN</name>
<protein>
    <submittedName>
        <fullName evidence="1">Uncharacterized protein</fullName>
    </submittedName>
</protein>
<evidence type="ECO:0000313" key="1">
    <source>
        <dbReference type="EMBL" id="MDT0377216.1"/>
    </source>
</evidence>
<comment type="caution">
    <text evidence="1">The sequence shown here is derived from an EMBL/GenBank/DDBJ whole genome shotgun (WGS) entry which is preliminary data.</text>
</comment>
<sequence>MTTTDTTAGSGPVLSDCCSQPLTAPGGPECVHPERCEPSTCGGTCLRCGRGDNPEGGEYVVFSCPHCRSRTYTCTDDGNHGCSWCGLRAWEADEGAVPVTIHES</sequence>
<gene>
    <name evidence="1" type="ORF">RM572_00300</name>
</gene>
<accession>A0ABU2NJP8</accession>
<proteinExistence type="predicted"/>
<dbReference type="RefSeq" id="WP_311671221.1">
    <property type="nucleotide sequence ID" value="NZ_JAVREQ010000001.1"/>
</dbReference>
<dbReference type="EMBL" id="JAVREQ010000001">
    <property type="protein sequence ID" value="MDT0377216.1"/>
    <property type="molecule type" value="Genomic_DNA"/>
</dbReference>
<organism evidence="1 2">
    <name type="scientific">Streptomyces hazeniae</name>
    <dbReference type="NCBI Taxonomy" id="3075538"/>
    <lineage>
        <taxon>Bacteria</taxon>
        <taxon>Bacillati</taxon>
        <taxon>Actinomycetota</taxon>
        <taxon>Actinomycetes</taxon>
        <taxon>Kitasatosporales</taxon>
        <taxon>Streptomycetaceae</taxon>
        <taxon>Streptomyces</taxon>
    </lineage>
</organism>
<keyword evidence="2" id="KW-1185">Reference proteome</keyword>
<evidence type="ECO:0000313" key="2">
    <source>
        <dbReference type="Proteomes" id="UP001183414"/>
    </source>
</evidence>
<reference evidence="2" key="1">
    <citation type="submission" date="2023-07" db="EMBL/GenBank/DDBJ databases">
        <title>30 novel species of actinomycetes from the DSMZ collection.</title>
        <authorList>
            <person name="Nouioui I."/>
        </authorList>
    </citation>
    <scope>NUCLEOTIDE SEQUENCE [LARGE SCALE GENOMIC DNA]</scope>
    <source>
        <strain evidence="2">DSM 42041</strain>
    </source>
</reference>